<organism evidence="1 2">
    <name type="scientific">Mycena maculata</name>
    <dbReference type="NCBI Taxonomy" id="230809"/>
    <lineage>
        <taxon>Eukaryota</taxon>
        <taxon>Fungi</taxon>
        <taxon>Dikarya</taxon>
        <taxon>Basidiomycota</taxon>
        <taxon>Agaricomycotina</taxon>
        <taxon>Agaricomycetes</taxon>
        <taxon>Agaricomycetidae</taxon>
        <taxon>Agaricales</taxon>
        <taxon>Marasmiineae</taxon>
        <taxon>Mycenaceae</taxon>
        <taxon>Mycena</taxon>
    </lineage>
</organism>
<evidence type="ECO:0000313" key="1">
    <source>
        <dbReference type="EMBL" id="KAJ7740005.1"/>
    </source>
</evidence>
<dbReference type="EMBL" id="JARJLG010000129">
    <property type="protein sequence ID" value="KAJ7740005.1"/>
    <property type="molecule type" value="Genomic_DNA"/>
</dbReference>
<proteinExistence type="predicted"/>
<reference evidence="1" key="1">
    <citation type="submission" date="2023-03" db="EMBL/GenBank/DDBJ databases">
        <title>Massive genome expansion in bonnet fungi (Mycena s.s.) driven by repeated elements and novel gene families across ecological guilds.</title>
        <authorList>
            <consortium name="Lawrence Berkeley National Laboratory"/>
            <person name="Harder C.B."/>
            <person name="Miyauchi S."/>
            <person name="Viragh M."/>
            <person name="Kuo A."/>
            <person name="Thoen E."/>
            <person name="Andreopoulos B."/>
            <person name="Lu D."/>
            <person name="Skrede I."/>
            <person name="Drula E."/>
            <person name="Henrissat B."/>
            <person name="Morin E."/>
            <person name="Kohler A."/>
            <person name="Barry K."/>
            <person name="LaButti K."/>
            <person name="Morin E."/>
            <person name="Salamov A."/>
            <person name="Lipzen A."/>
            <person name="Mereny Z."/>
            <person name="Hegedus B."/>
            <person name="Baldrian P."/>
            <person name="Stursova M."/>
            <person name="Weitz H."/>
            <person name="Taylor A."/>
            <person name="Grigoriev I.V."/>
            <person name="Nagy L.G."/>
            <person name="Martin F."/>
            <person name="Kauserud H."/>
        </authorList>
    </citation>
    <scope>NUCLEOTIDE SEQUENCE</scope>
    <source>
        <strain evidence="1">CBHHK188m</strain>
    </source>
</reference>
<protein>
    <submittedName>
        <fullName evidence="1">Uncharacterized protein</fullName>
    </submittedName>
</protein>
<dbReference type="AlphaFoldDB" id="A0AAD7N034"/>
<evidence type="ECO:0000313" key="2">
    <source>
        <dbReference type="Proteomes" id="UP001215280"/>
    </source>
</evidence>
<comment type="caution">
    <text evidence="1">The sequence shown here is derived from an EMBL/GenBank/DDBJ whole genome shotgun (WGS) entry which is preliminary data.</text>
</comment>
<name>A0AAD7N034_9AGAR</name>
<gene>
    <name evidence="1" type="ORF">DFH07DRAFT_839595</name>
</gene>
<dbReference type="Proteomes" id="UP001215280">
    <property type="component" value="Unassembled WGS sequence"/>
</dbReference>
<accession>A0AAD7N034</accession>
<sequence length="71" mass="8175">MRRHILIIWILGASKNPLYAGFRVIQARPYAAASHFHKGGLRWDNEYPSDTKKAIPGAAWMTKAQRERQIN</sequence>
<keyword evidence="2" id="KW-1185">Reference proteome</keyword>